<evidence type="ECO:0000256" key="9">
    <source>
        <dbReference type="PROSITE-ProRule" id="PRU00175"/>
    </source>
</evidence>
<evidence type="ECO:0000256" key="3">
    <source>
        <dbReference type="ARBA" id="ARBA00022679"/>
    </source>
</evidence>
<evidence type="ECO:0000256" key="7">
    <source>
        <dbReference type="ARBA" id="ARBA00022786"/>
    </source>
</evidence>
<comment type="caution">
    <text evidence="14">The sequence shown here is derived from an EMBL/GenBank/DDBJ whole genome shotgun (WGS) entry which is preliminary data.</text>
</comment>
<dbReference type="SMART" id="SM00647">
    <property type="entry name" value="IBR"/>
    <property type="match status" value="1"/>
</dbReference>
<accession>A0AAD1X7N2</accession>
<dbReference type="AlphaFoldDB" id="A0AAD1X7N2"/>
<keyword evidence="7" id="KW-0833">Ubl conjugation pathway</keyword>
<feature type="compositionally biased region" description="Basic residues" evidence="10">
    <location>
        <begin position="1"/>
        <end position="10"/>
    </location>
</feature>
<keyword evidence="15" id="KW-1185">Reference proteome</keyword>
<feature type="domain" description="RING-type" evidence="12">
    <location>
        <begin position="67"/>
        <end position="111"/>
    </location>
</feature>
<comment type="catalytic activity">
    <reaction evidence="1">
        <text>[E2 ubiquitin-conjugating enzyme]-S-ubiquitinyl-L-cysteine + [acceptor protein]-L-lysine = [E2 ubiquitin-conjugating enzyme]-L-cysteine + [acceptor protein]-N(6)-ubiquitinyl-L-lysine.</text>
        <dbReference type="EC" id="2.3.2.31"/>
    </reaction>
</comment>
<evidence type="ECO:0000259" key="13">
    <source>
        <dbReference type="PROSITE" id="PS51873"/>
    </source>
</evidence>
<dbReference type="GO" id="GO:0008270">
    <property type="term" value="F:zinc ion binding"/>
    <property type="evidence" value="ECO:0007669"/>
    <property type="project" value="UniProtKB-KW"/>
</dbReference>
<name>A0AAD1X7N2_EUPCR</name>
<dbReference type="Pfam" id="PF00097">
    <property type="entry name" value="zf-C3HC4"/>
    <property type="match status" value="1"/>
</dbReference>
<evidence type="ECO:0000259" key="12">
    <source>
        <dbReference type="PROSITE" id="PS50089"/>
    </source>
</evidence>
<dbReference type="GO" id="GO:0061630">
    <property type="term" value="F:ubiquitin protein ligase activity"/>
    <property type="evidence" value="ECO:0007669"/>
    <property type="project" value="UniProtKB-EC"/>
</dbReference>
<evidence type="ECO:0000256" key="10">
    <source>
        <dbReference type="SAM" id="MobiDB-lite"/>
    </source>
</evidence>
<feature type="compositionally biased region" description="Acidic residues" evidence="10">
    <location>
        <begin position="54"/>
        <end position="63"/>
    </location>
</feature>
<dbReference type="Pfam" id="PF01485">
    <property type="entry name" value="IBR"/>
    <property type="match status" value="1"/>
</dbReference>
<dbReference type="SUPFAM" id="SSF57850">
    <property type="entry name" value="RING/U-box"/>
    <property type="match status" value="1"/>
</dbReference>
<evidence type="ECO:0000256" key="2">
    <source>
        <dbReference type="ARBA" id="ARBA00012251"/>
    </source>
</evidence>
<protein>
    <recommendedName>
        <fullName evidence="2">RBR-type E3 ubiquitin transferase</fullName>
        <ecNumber evidence="2">2.3.2.31</ecNumber>
    </recommendedName>
</protein>
<keyword evidence="3" id="KW-0808">Transferase</keyword>
<evidence type="ECO:0000256" key="8">
    <source>
        <dbReference type="ARBA" id="ARBA00022833"/>
    </source>
</evidence>
<dbReference type="EMBL" id="CAMPGE010002983">
    <property type="protein sequence ID" value="CAI2361802.1"/>
    <property type="molecule type" value="Genomic_DNA"/>
</dbReference>
<dbReference type="Gene3D" id="3.30.40.10">
    <property type="entry name" value="Zinc/RING finger domain, C3HC4 (zinc finger)"/>
    <property type="match status" value="1"/>
</dbReference>
<feature type="compositionally biased region" description="Acidic residues" evidence="10">
    <location>
        <begin position="14"/>
        <end position="37"/>
    </location>
</feature>
<keyword evidence="6 9" id="KW-0863">Zinc-finger</keyword>
<dbReference type="PROSITE" id="PS50089">
    <property type="entry name" value="ZF_RING_2"/>
    <property type="match status" value="1"/>
</dbReference>
<sequence length="378" mass="44193">MGKHQEPRRRYRDEEESQEEYVDDNQQEVQESEQESSEEPRPKRPKHSLLPSESEYESTDGNPENDCDWCKQDFYDPVTLPCEHQICRKCFQRVIHKRLKVRRIVRCLTCKEKAPLDYLKKYMKKKDRKLFKKVRDHIKVESNPKLHFCPIEGCPKVVEGIKGKKNTPKFVTCANGHSFCILCNQIKHKGKTCEEAKSKWSFYDNPKTRRCPHCKTIIQITKVVDAHDLECQVCGNKVPEQKRKHRSTLGNILTYVFLIFMTPFSAAKKVYKSTGLKDDLKPKDEYDDSDDEEEKNKEREERESKMPVKIPPGLKKAGKILLVVLTIVVMIFGGAVILAPCAYFMRIKSHMEETEEKLSFKNQFDLDSDEEESDSEYT</sequence>
<dbReference type="InterPro" id="IPR018957">
    <property type="entry name" value="Znf_C3HC4_RING-type"/>
</dbReference>
<gene>
    <name evidence="14" type="ORF">ECRASSUSDP1_LOCUS3115</name>
</gene>
<evidence type="ECO:0000256" key="4">
    <source>
        <dbReference type="ARBA" id="ARBA00022723"/>
    </source>
</evidence>
<feature type="region of interest" description="Disordered" evidence="10">
    <location>
        <begin position="281"/>
        <end position="309"/>
    </location>
</feature>
<dbReference type="PROSITE" id="PS51873">
    <property type="entry name" value="TRIAD"/>
    <property type="match status" value="1"/>
</dbReference>
<feature type="transmembrane region" description="Helical" evidence="11">
    <location>
        <begin position="249"/>
        <end position="267"/>
    </location>
</feature>
<evidence type="ECO:0000256" key="5">
    <source>
        <dbReference type="ARBA" id="ARBA00022737"/>
    </source>
</evidence>
<dbReference type="InterPro" id="IPR044066">
    <property type="entry name" value="TRIAD_supradom"/>
</dbReference>
<keyword evidence="11" id="KW-1133">Transmembrane helix</keyword>
<dbReference type="InterPro" id="IPR002867">
    <property type="entry name" value="IBR_dom"/>
</dbReference>
<evidence type="ECO:0000256" key="1">
    <source>
        <dbReference type="ARBA" id="ARBA00001798"/>
    </source>
</evidence>
<keyword evidence="11" id="KW-0812">Transmembrane</keyword>
<keyword evidence="4" id="KW-0479">Metal-binding</keyword>
<dbReference type="EC" id="2.3.2.31" evidence="2"/>
<dbReference type="GO" id="GO:0016567">
    <property type="term" value="P:protein ubiquitination"/>
    <property type="evidence" value="ECO:0007669"/>
    <property type="project" value="InterPro"/>
</dbReference>
<keyword evidence="5" id="KW-0677">Repeat</keyword>
<feature type="region of interest" description="Disordered" evidence="10">
    <location>
        <begin position="1"/>
        <end position="63"/>
    </location>
</feature>
<feature type="compositionally biased region" description="Basic and acidic residues" evidence="10">
    <location>
        <begin position="294"/>
        <end position="306"/>
    </location>
</feature>
<feature type="transmembrane region" description="Helical" evidence="11">
    <location>
        <begin position="320"/>
        <end position="345"/>
    </location>
</feature>
<feature type="domain" description="RING-type" evidence="13">
    <location>
        <begin position="63"/>
        <end position="265"/>
    </location>
</feature>
<keyword evidence="8" id="KW-0862">Zinc</keyword>
<dbReference type="InterPro" id="IPR001841">
    <property type="entry name" value="Znf_RING"/>
</dbReference>
<evidence type="ECO:0000313" key="14">
    <source>
        <dbReference type="EMBL" id="CAI2361802.1"/>
    </source>
</evidence>
<dbReference type="InterPro" id="IPR013083">
    <property type="entry name" value="Znf_RING/FYVE/PHD"/>
</dbReference>
<evidence type="ECO:0000256" key="11">
    <source>
        <dbReference type="SAM" id="Phobius"/>
    </source>
</evidence>
<evidence type="ECO:0000256" key="6">
    <source>
        <dbReference type="ARBA" id="ARBA00022771"/>
    </source>
</evidence>
<dbReference type="Proteomes" id="UP001295684">
    <property type="component" value="Unassembled WGS sequence"/>
</dbReference>
<proteinExistence type="predicted"/>
<keyword evidence="11" id="KW-0472">Membrane</keyword>
<dbReference type="PANTHER" id="PTHR11685">
    <property type="entry name" value="RBR FAMILY RING FINGER AND IBR DOMAIN-CONTAINING"/>
    <property type="match status" value="1"/>
</dbReference>
<dbReference type="InterPro" id="IPR031127">
    <property type="entry name" value="E3_UB_ligase_RBR"/>
</dbReference>
<organism evidence="14 15">
    <name type="scientific">Euplotes crassus</name>
    <dbReference type="NCBI Taxonomy" id="5936"/>
    <lineage>
        <taxon>Eukaryota</taxon>
        <taxon>Sar</taxon>
        <taxon>Alveolata</taxon>
        <taxon>Ciliophora</taxon>
        <taxon>Intramacronucleata</taxon>
        <taxon>Spirotrichea</taxon>
        <taxon>Hypotrichia</taxon>
        <taxon>Euplotida</taxon>
        <taxon>Euplotidae</taxon>
        <taxon>Moneuplotes</taxon>
    </lineage>
</organism>
<evidence type="ECO:0000313" key="15">
    <source>
        <dbReference type="Proteomes" id="UP001295684"/>
    </source>
</evidence>
<reference evidence="14" key="1">
    <citation type="submission" date="2023-07" db="EMBL/GenBank/DDBJ databases">
        <authorList>
            <consortium name="AG Swart"/>
            <person name="Singh M."/>
            <person name="Singh A."/>
            <person name="Seah K."/>
            <person name="Emmerich C."/>
        </authorList>
    </citation>
    <scope>NUCLEOTIDE SEQUENCE</scope>
    <source>
        <strain evidence="14">DP1</strain>
    </source>
</reference>